<sequence>MSDIPDRLERLSVPKQMMSDFRTWHVWHHEKAVYREIYTRTISALIVAVIGYFFVALGTSLKLDPIAYLAWTIAGIAVLIIGYTLIARLLRLLKRRITESRARRRGNTQTKVLPNRAKYQRESSRLAVSASVATISALVLALITFLQEFVLQGK</sequence>
<dbReference type="RefSeq" id="WP_404593563.1">
    <property type="nucleotide sequence ID" value="NZ_JBIYEW010000003.1"/>
</dbReference>
<keyword evidence="1" id="KW-1133">Transmembrane helix</keyword>
<reference evidence="2 3" key="1">
    <citation type="submission" date="2024-10" db="EMBL/GenBank/DDBJ databases">
        <title>Novel secondary metabolite-producing bacteria for plant disease control.</title>
        <authorList>
            <person name="Chevrette M."/>
        </authorList>
    </citation>
    <scope>NUCLEOTIDE SEQUENCE [LARGE SCALE GENOMIC DNA]</scope>
    <source>
        <strain evidence="2 3">J30 TE3557</strain>
    </source>
</reference>
<keyword evidence="1" id="KW-0812">Transmembrane</keyword>
<dbReference type="EMBL" id="JBIYEW010000003">
    <property type="protein sequence ID" value="MFK4637789.1"/>
    <property type="molecule type" value="Genomic_DNA"/>
</dbReference>
<feature type="transmembrane region" description="Helical" evidence="1">
    <location>
        <begin position="126"/>
        <end position="146"/>
    </location>
</feature>
<evidence type="ECO:0000256" key="1">
    <source>
        <dbReference type="SAM" id="Phobius"/>
    </source>
</evidence>
<keyword evidence="1" id="KW-0472">Membrane</keyword>
<proteinExistence type="predicted"/>
<name>A0ABW8N473_9MICC</name>
<evidence type="ECO:0000313" key="3">
    <source>
        <dbReference type="Proteomes" id="UP001620520"/>
    </source>
</evidence>
<feature type="transmembrane region" description="Helical" evidence="1">
    <location>
        <begin position="66"/>
        <end position="86"/>
    </location>
</feature>
<protein>
    <submittedName>
        <fullName evidence="2">Membrane protein</fullName>
    </submittedName>
</protein>
<comment type="caution">
    <text evidence="2">The sequence shown here is derived from an EMBL/GenBank/DDBJ whole genome shotgun (WGS) entry which is preliminary data.</text>
</comment>
<gene>
    <name evidence="2" type="ORF">ABIA52_000678</name>
</gene>
<keyword evidence="3" id="KW-1185">Reference proteome</keyword>
<feature type="transmembrane region" description="Helical" evidence="1">
    <location>
        <begin position="37"/>
        <end position="60"/>
    </location>
</feature>
<evidence type="ECO:0000313" key="2">
    <source>
        <dbReference type="EMBL" id="MFK4637789.1"/>
    </source>
</evidence>
<accession>A0ABW8N473</accession>
<organism evidence="2 3">
    <name type="scientific">Paenarthrobacter histidinolovorans</name>
    <dbReference type="NCBI Taxonomy" id="43664"/>
    <lineage>
        <taxon>Bacteria</taxon>
        <taxon>Bacillati</taxon>
        <taxon>Actinomycetota</taxon>
        <taxon>Actinomycetes</taxon>
        <taxon>Micrococcales</taxon>
        <taxon>Micrococcaceae</taxon>
        <taxon>Paenarthrobacter</taxon>
    </lineage>
</organism>
<dbReference type="Proteomes" id="UP001620520">
    <property type="component" value="Unassembled WGS sequence"/>
</dbReference>